<feature type="region of interest" description="Disordered" evidence="1">
    <location>
        <begin position="1073"/>
        <end position="1095"/>
    </location>
</feature>
<feature type="compositionally biased region" description="Polar residues" evidence="1">
    <location>
        <begin position="307"/>
        <end position="348"/>
    </location>
</feature>
<sequence>MAEYYPSEIARLVLGYLKEVNCPKAWGTFLVESVDLQEHYRLLQNGRSCSTNIEGKSLLEILHEYRCLKDAARRDTRNQISSSLGNLNVSCADLKSNTINPNVSCSEGVKILKENNAEAFYNSDTIHQTTQSQATIHFAQAGNKSPWSVQARLFTSTQSHLSRMPRRLKRVCVRALDFETERNEKPMPVHSGGFEPSTRHACVKPSVRETIASQRYCHSNLLEREPTMLSRMIQTETSQIVVDNRSCQMVSYSPSQKRLLEKSSNECPHRLTTSKNSTKCTAKDQLQSSTESRNFSNKSDMEEKQNNSRSVFPENVTSDNNEDVNQAIVSTSTKLGTTVNNESSTTPPCDSEPPPYSRTSSTNSPRRMLSCNRTQVSSLTTPMKDRRQCTEECSSPTLKDTFPRRLLNEFPHPKQRNSNESSFVTIHENVESTNNERVEKDRSNQAFTQRLTDITTDIEDPGASNSSSFPTMQDIQNFDLDMQNILARDDSLFNDLSSLYSNSRDCDNLTTQKSIETSEETFSTKEDTGTSKDKCEQAIIKTNTSKSEIDSTEQHDNTQERNEQLCMNETNSQLSPSRDVPLASNSVVGQNTSAAVEVPESLQVVNNKTNLTQVSGSNNGLGFCMSFTQPNAEHQFQNCNLDQNGDHADSVIDVQSIASNLNKSSTIVCTSVTENMKTFNDVSALKPVSIGTPFEVGTERVPKTVGSINQSIPTTQTIVCCPLSSVTNNTLSCIPNNKNISVLPAVQDQGFILNSNFHVSPISQFCYASSSGFPIKPFDGFQPKFVIVQQSHSSHNMNTSNWTNNKLKNVSIPVQIGSAESTARLQSCLANNVVAVTSETAQAKKARNSPDKKKRQKVSKKKSTCLKNKISCKSSLCSPLKSAEYVYGKKKSVTKEMTSDFVTNAIEKLTAHKTVSSSLSDIVLNVMQDALEMKSMKRKRQNSSVVNLSPVKKTPPKCSPSDKKTVVSTDKFIPKSSFDSDSESDNIPLSAIALKLKSALKVEETETFDHKQNNSRKSNLAKETGKNVEEIFSSTNTCSLKSNASNRIKSKALNTFQEATSKEIGNIKYTQSHISSKVPGNSPSNPIVLGSDEDTEMSEIGNENVASQMMCSTKSKSSKKEQIKKCKRKKHPKLTLPSKRKTLSRKNVKRTNSSASQISNLATIIKTGNNFLQNEKPDSLTEKSNYKESQENCIKKILCDKKSENKHSDRSHKLKDRTNINETNDRPLSNDETDFPSSQNEYRTTQDSATEKEQKSGQKDELNIPSHQKEVNQPSSFENNQYSLRTKKSRNIDELCDKLRLNAIQSSPCKKETLTKVDKLPNTVVRNLFEVPANETSLQHEPLLSERTVPINNKENGRLELASVKILDEKSITNAEVLNNILNFDASNSFKQSSSGDQPVKRNVKRLVLPPKKRIRPVPFVSPCDSFSPFSSPAHAVCFDSTLKPKDISSVTKNPFDSDADKIVSCSSELDSSVPVVCFDSTSRPEEMPPFARKISNAEINEIISSHPKLISSENVICFNSSSKPQKIPSLSPVDDEVVKKCSSGKPKAATEFFKSALSNREDNLPVSLDSKPSSFCMVETFLSRKNPLELTDTFKTSPNKENCPVNKISCVKKKSKKEGQKRKLALTAIRNPLGEILIPPSFPSSQVQPKDKKPKCQLKKNFITQKIPAGVKIPPDWTNSIIKSYSSTIARIEDEVGSKVPRRSRPNIKIAGFKSSFKANSSFNKKTEHLLDLSKQPKSS</sequence>
<protein>
    <recommendedName>
        <fullName evidence="4">LisH domain-containing protein</fullName>
    </recommendedName>
</protein>
<feature type="region of interest" description="Disordered" evidence="1">
    <location>
        <begin position="261"/>
        <end position="398"/>
    </location>
</feature>
<feature type="compositionally biased region" description="Basic and acidic residues" evidence="1">
    <location>
        <begin position="1216"/>
        <end position="1229"/>
    </location>
</feature>
<feature type="region of interest" description="Disordered" evidence="1">
    <location>
        <begin position="1108"/>
        <end position="1155"/>
    </location>
</feature>
<proteinExistence type="predicted"/>
<organism evidence="2 3">
    <name type="scientific">Larinioides sclopetarius</name>
    <dbReference type="NCBI Taxonomy" id="280406"/>
    <lineage>
        <taxon>Eukaryota</taxon>
        <taxon>Metazoa</taxon>
        <taxon>Ecdysozoa</taxon>
        <taxon>Arthropoda</taxon>
        <taxon>Chelicerata</taxon>
        <taxon>Arachnida</taxon>
        <taxon>Araneae</taxon>
        <taxon>Araneomorphae</taxon>
        <taxon>Entelegynae</taxon>
        <taxon>Araneoidea</taxon>
        <taxon>Araneidae</taxon>
        <taxon>Larinioides</taxon>
    </lineage>
</organism>
<comment type="caution">
    <text evidence="2">The sequence shown here is derived from an EMBL/GenBank/DDBJ whole genome shotgun (WGS) entry which is preliminary data.</text>
</comment>
<dbReference type="Proteomes" id="UP001497382">
    <property type="component" value="Unassembled WGS sequence"/>
</dbReference>
<feature type="compositionally biased region" description="Polar residues" evidence="1">
    <location>
        <begin position="1235"/>
        <end position="1248"/>
    </location>
</feature>
<evidence type="ECO:0000256" key="1">
    <source>
        <dbReference type="SAM" id="MobiDB-lite"/>
    </source>
</evidence>
<feature type="compositionally biased region" description="Polar residues" evidence="1">
    <location>
        <begin position="271"/>
        <end position="298"/>
    </location>
</feature>
<feature type="region of interest" description="Disordered" evidence="1">
    <location>
        <begin position="542"/>
        <end position="561"/>
    </location>
</feature>
<evidence type="ECO:0000313" key="2">
    <source>
        <dbReference type="EMBL" id="CAL1287164.1"/>
    </source>
</evidence>
<feature type="compositionally biased region" description="Polar residues" evidence="1">
    <location>
        <begin position="1073"/>
        <end position="1085"/>
    </location>
</feature>
<keyword evidence="3" id="KW-1185">Reference proteome</keyword>
<feature type="compositionally biased region" description="Polar residues" evidence="1">
    <location>
        <begin position="1271"/>
        <end position="1284"/>
    </location>
</feature>
<feature type="compositionally biased region" description="Basic and acidic residues" evidence="1">
    <location>
        <begin position="547"/>
        <end position="561"/>
    </location>
</feature>
<feature type="compositionally biased region" description="Basic and acidic residues" evidence="1">
    <location>
        <begin position="1249"/>
        <end position="1270"/>
    </location>
</feature>
<feature type="region of interest" description="Disordered" evidence="1">
    <location>
        <begin position="840"/>
        <end position="862"/>
    </location>
</feature>
<feature type="compositionally biased region" description="Basic residues" evidence="1">
    <location>
        <begin position="844"/>
        <end position="862"/>
    </location>
</feature>
<feature type="region of interest" description="Disordered" evidence="1">
    <location>
        <begin position="935"/>
        <end position="965"/>
    </location>
</feature>
<evidence type="ECO:0008006" key="4">
    <source>
        <dbReference type="Google" id="ProtNLM"/>
    </source>
</evidence>
<feature type="compositionally biased region" description="Basic residues" evidence="1">
    <location>
        <begin position="1125"/>
        <end position="1149"/>
    </location>
</feature>
<gene>
    <name evidence="2" type="ORF">LARSCL_LOCUS14669</name>
</gene>
<feature type="compositionally biased region" description="Polar residues" evidence="1">
    <location>
        <begin position="357"/>
        <end position="381"/>
    </location>
</feature>
<name>A0AAV2AVW3_9ARAC</name>
<dbReference type="EMBL" id="CAXIEN010000214">
    <property type="protein sequence ID" value="CAL1287164.1"/>
    <property type="molecule type" value="Genomic_DNA"/>
</dbReference>
<feature type="region of interest" description="Disordered" evidence="1">
    <location>
        <begin position="1204"/>
        <end position="1284"/>
    </location>
</feature>
<accession>A0AAV2AVW3</accession>
<reference evidence="2 3" key="1">
    <citation type="submission" date="2024-04" db="EMBL/GenBank/DDBJ databases">
        <authorList>
            <person name="Rising A."/>
            <person name="Reimegard J."/>
            <person name="Sonavane S."/>
            <person name="Akerstrom W."/>
            <person name="Nylinder S."/>
            <person name="Hedman E."/>
            <person name="Kallberg Y."/>
        </authorList>
    </citation>
    <scope>NUCLEOTIDE SEQUENCE [LARGE SCALE GENOMIC DNA]</scope>
</reference>
<evidence type="ECO:0000313" key="3">
    <source>
        <dbReference type="Proteomes" id="UP001497382"/>
    </source>
</evidence>